<dbReference type="EMBL" id="AAILSQ010000004">
    <property type="protein sequence ID" value="ECF6050711.1"/>
    <property type="molecule type" value="Genomic_DNA"/>
</dbReference>
<evidence type="ECO:0000313" key="6">
    <source>
        <dbReference type="EMBL" id="VEA02121.1"/>
    </source>
</evidence>
<dbReference type="EMBL" id="AAIYKG010000011">
    <property type="protein sequence ID" value="ECJ4506513.1"/>
    <property type="molecule type" value="Genomic_DNA"/>
</dbReference>
<dbReference type="EMBL" id="DAAMJT010000048">
    <property type="protein sequence ID" value="HAC6954244.1"/>
    <property type="molecule type" value="Genomic_DNA"/>
</dbReference>
<dbReference type="Proteomes" id="UP000839852">
    <property type="component" value="Unassembled WGS sequence"/>
</dbReference>
<reference evidence="6 7" key="4">
    <citation type="submission" date="2018-12" db="EMBL/GenBank/DDBJ databases">
        <authorList>
            <consortium name="Pathogen Informatics"/>
        </authorList>
    </citation>
    <scope>NUCLEOTIDE SEQUENCE [LARGE SCALE GENOMIC DNA]</scope>
    <source>
        <strain evidence="6 7">NCTC5773</strain>
    </source>
</reference>
<sequence length="107" mass="12430">MIAVLFEADAVPKHQARYLQLAGELRPELDNVKGFISIERFQSLSTQGKILSLSWWENEEAVLEWKKNMRHQAAQKEGQKTIFSHYRIRVANVLREYSSGNWSDPNV</sequence>
<dbReference type="Proteomes" id="UP000267858">
    <property type="component" value="Chromosome"/>
</dbReference>
<dbReference type="PANTHER" id="PTHR37811:SF2">
    <property type="entry name" value="ABM DOMAIN-CONTAINING PROTEIN"/>
    <property type="match status" value="1"/>
</dbReference>
<dbReference type="PANTHER" id="PTHR37811">
    <property type="entry name" value="BLL5343 PROTEIN"/>
    <property type="match status" value="1"/>
</dbReference>
<dbReference type="EMBL" id="LR134141">
    <property type="protein sequence ID" value="VEA02121.1"/>
    <property type="molecule type" value="Genomic_DNA"/>
</dbReference>
<dbReference type="InterPro" id="IPR011008">
    <property type="entry name" value="Dimeric_a/b-barrel"/>
</dbReference>
<dbReference type="Proteomes" id="UP000839746">
    <property type="component" value="Unassembled WGS sequence"/>
</dbReference>
<evidence type="ECO:0000313" key="5">
    <source>
        <dbReference type="EMBL" id="HAC6954244.1"/>
    </source>
</evidence>
<dbReference type="STRING" id="1243604.LFZ48_17475"/>
<dbReference type="Gene3D" id="3.30.70.100">
    <property type="match status" value="1"/>
</dbReference>
<dbReference type="InterPro" id="IPR052936">
    <property type="entry name" value="Jasmonate_Hydroxylase-like"/>
</dbReference>
<evidence type="ECO:0000259" key="1">
    <source>
        <dbReference type="Pfam" id="PF03992"/>
    </source>
</evidence>
<feature type="domain" description="ABM" evidence="1">
    <location>
        <begin position="1"/>
        <end position="76"/>
    </location>
</feature>
<dbReference type="Proteomes" id="UP000839747">
    <property type="component" value="Unassembled WGS sequence"/>
</dbReference>
<dbReference type="GO" id="GO:0004497">
    <property type="term" value="F:monooxygenase activity"/>
    <property type="evidence" value="ECO:0007669"/>
    <property type="project" value="UniProtKB-KW"/>
</dbReference>
<dbReference type="RefSeq" id="WP_046093133.1">
    <property type="nucleotide sequence ID" value="NZ_DACWUI010000001.1"/>
</dbReference>
<dbReference type="SUPFAM" id="SSF54909">
    <property type="entry name" value="Dimeric alpha+beta barrel"/>
    <property type="match status" value="1"/>
</dbReference>
<keyword evidence="2" id="KW-0560">Oxidoreductase</keyword>
<reference evidence="5" key="3">
    <citation type="submission" date="2018-07" db="EMBL/GenBank/DDBJ databases">
        <authorList>
            <consortium name="NCBI Pathogen Detection Project"/>
        </authorList>
    </citation>
    <scope>NUCLEOTIDE SEQUENCE</scope>
    <source>
        <strain evidence="5">12-2127</strain>
    </source>
</reference>
<accession>A0A0F5BFB7</accession>
<evidence type="ECO:0000313" key="3">
    <source>
        <dbReference type="EMBL" id="ECF6050711.1"/>
    </source>
</evidence>
<protein>
    <submittedName>
        <fullName evidence="2">Antibiotic biosynthesis monooxygenase</fullName>
    </submittedName>
</protein>
<dbReference type="AlphaFoldDB" id="A0A0F5BFB7"/>
<accession>A0A344R0U0</accession>
<dbReference type="InterPro" id="IPR007138">
    <property type="entry name" value="ABM_dom"/>
</dbReference>
<name>A0A0F5BFB7_SALER</name>
<proteinExistence type="predicted"/>
<evidence type="ECO:0000313" key="4">
    <source>
        <dbReference type="EMBL" id="ECJ4506513.1"/>
    </source>
</evidence>
<keyword evidence="2" id="KW-0503">Monooxygenase</keyword>
<dbReference type="Pfam" id="PF03992">
    <property type="entry name" value="ABM"/>
    <property type="match status" value="1"/>
</dbReference>
<dbReference type="EMBL" id="AAIIOQ010000016">
    <property type="protein sequence ID" value="ECE6360997.1"/>
    <property type="molecule type" value="Genomic_DNA"/>
</dbReference>
<gene>
    <name evidence="6" type="primary">yqjZ</name>
    <name evidence="4" type="ORF">DNU24_12475</name>
    <name evidence="2" type="ORF">DPA05_15145</name>
    <name evidence="3" type="ORF">FNN84_05780</name>
    <name evidence="5" type="ORF">G0D74_21550</name>
    <name evidence="6" type="ORF">NCTC5773_02003</name>
</gene>
<reference evidence="2" key="2">
    <citation type="submission" date="2018-06" db="EMBL/GenBank/DDBJ databases">
        <authorList>
            <person name="Ashton P.M."/>
            <person name="Dallman T."/>
            <person name="Nair S."/>
            <person name="De Pinna E."/>
            <person name="Peters T."/>
            <person name="Grant K."/>
        </authorList>
    </citation>
    <scope>NUCLEOTIDE SEQUENCE [LARGE SCALE GENOMIC DNA]</scope>
    <source>
        <strain evidence="3">107213</strain>
        <strain evidence="4">318584</strain>
        <strain evidence="2">319688</strain>
    </source>
</reference>
<reference evidence="5" key="1">
    <citation type="journal article" date="2018" name="Genome Biol.">
        <title>SKESA: strategic k-mer extension for scrupulous assemblies.</title>
        <authorList>
            <person name="Souvorov A."/>
            <person name="Agarwala R."/>
            <person name="Lipman D.J."/>
        </authorList>
    </citation>
    <scope>NUCLEOTIDE SEQUENCE</scope>
    <source>
        <strain evidence="5">12-2127</strain>
    </source>
</reference>
<evidence type="ECO:0000313" key="2">
    <source>
        <dbReference type="EMBL" id="ECE6360997.1"/>
    </source>
</evidence>
<evidence type="ECO:0000313" key="7">
    <source>
        <dbReference type="Proteomes" id="UP000267858"/>
    </source>
</evidence>
<organism evidence="2">
    <name type="scientific">Salmonella enterica subsp. salamae</name>
    <dbReference type="NCBI Taxonomy" id="59202"/>
    <lineage>
        <taxon>Bacteria</taxon>
        <taxon>Pseudomonadati</taxon>
        <taxon>Pseudomonadota</taxon>
        <taxon>Gammaproteobacteria</taxon>
        <taxon>Enterobacterales</taxon>
        <taxon>Enterobacteriaceae</taxon>
        <taxon>Salmonella</taxon>
    </lineage>
</organism>